<organism evidence="2 3">
    <name type="scientific">Paenibacillus silvae</name>
    <dbReference type="NCBI Taxonomy" id="1325358"/>
    <lineage>
        <taxon>Bacteria</taxon>
        <taxon>Bacillati</taxon>
        <taxon>Bacillota</taxon>
        <taxon>Bacilli</taxon>
        <taxon>Bacillales</taxon>
        <taxon>Paenibacillaceae</taxon>
        <taxon>Paenibacillus</taxon>
    </lineage>
</organism>
<evidence type="ECO:0000313" key="2">
    <source>
        <dbReference type="EMBL" id="PZT54142.1"/>
    </source>
</evidence>
<gene>
    <name evidence="2" type="ORF">DN757_19115</name>
</gene>
<dbReference type="AlphaFoldDB" id="A0A2W6NDY1"/>
<dbReference type="Proteomes" id="UP000249204">
    <property type="component" value="Unassembled WGS sequence"/>
</dbReference>
<reference evidence="2 3" key="1">
    <citation type="submission" date="2018-06" db="EMBL/GenBank/DDBJ databases">
        <title>Isolation of heavy metals resistant Paenibacillus silvae NC2 from Gold-Copper mine in ZiJin, China.</title>
        <authorList>
            <person name="Xu J."/>
            <person name="Mazhar H.S."/>
            <person name="Rensing C."/>
        </authorList>
    </citation>
    <scope>NUCLEOTIDE SEQUENCE [LARGE SCALE GENOMIC DNA]</scope>
    <source>
        <strain evidence="2 3">NC2</strain>
    </source>
</reference>
<proteinExistence type="predicted"/>
<name>A0A2W6NDY1_9BACL</name>
<protein>
    <submittedName>
        <fullName evidence="2">Uncharacterized protein</fullName>
    </submittedName>
</protein>
<comment type="caution">
    <text evidence="2">The sequence shown here is derived from an EMBL/GenBank/DDBJ whole genome shotgun (WGS) entry which is preliminary data.</text>
</comment>
<accession>A0A2W6NDY1</accession>
<evidence type="ECO:0000313" key="3">
    <source>
        <dbReference type="Proteomes" id="UP000249204"/>
    </source>
</evidence>
<keyword evidence="1" id="KW-0175">Coiled coil</keyword>
<evidence type="ECO:0000256" key="1">
    <source>
        <dbReference type="SAM" id="Coils"/>
    </source>
</evidence>
<dbReference type="EMBL" id="QKWW01000055">
    <property type="protein sequence ID" value="PZT54142.1"/>
    <property type="molecule type" value="Genomic_DNA"/>
</dbReference>
<dbReference type="RefSeq" id="WP_111271786.1">
    <property type="nucleotide sequence ID" value="NZ_QKWW01000055.1"/>
</dbReference>
<feature type="coiled-coil region" evidence="1">
    <location>
        <begin position="62"/>
        <end position="89"/>
    </location>
</feature>
<sequence length="129" mass="13777">MPNVKILVDAVGGYSAGDIVKDAPAGLVDIALKETRNAATGQLLAEIMDDSSNPPSGPTEREVQLEAEVQRLKAIEAELLEKIDLLQSDDELKELKAVAKEMKIPGYTKMDTDELKKAIASVGGDNDGK</sequence>